<feature type="transmembrane region" description="Helical" evidence="6">
    <location>
        <begin position="610"/>
        <end position="631"/>
    </location>
</feature>
<evidence type="ECO:0000256" key="2">
    <source>
        <dbReference type="ARBA" id="ARBA00022475"/>
    </source>
</evidence>
<dbReference type="InterPro" id="IPR027022">
    <property type="entry name" value="ABC_permease_BceB-typ"/>
</dbReference>
<gene>
    <name evidence="8" type="ORF">AR543_15650</name>
</gene>
<dbReference type="EMBL" id="CP013023">
    <property type="protein sequence ID" value="ANF97294.1"/>
    <property type="molecule type" value="Genomic_DNA"/>
</dbReference>
<feature type="transmembrane region" description="Helical" evidence="6">
    <location>
        <begin position="582"/>
        <end position="603"/>
    </location>
</feature>
<evidence type="ECO:0000313" key="9">
    <source>
        <dbReference type="Proteomes" id="UP000078148"/>
    </source>
</evidence>
<dbReference type="KEGG" id="pbv:AR543_15650"/>
<keyword evidence="9" id="KW-1185">Reference proteome</keyword>
<accession>A0A172ZI25</accession>
<dbReference type="GO" id="GO:0055085">
    <property type="term" value="P:transmembrane transport"/>
    <property type="evidence" value="ECO:0007669"/>
    <property type="project" value="UniProtKB-UniRule"/>
</dbReference>
<protein>
    <submittedName>
        <fullName evidence="8">ABC transporter permease</fullName>
    </submittedName>
</protein>
<dbReference type="PIRSF" id="PIRSF018968">
    <property type="entry name" value="ABC_permease_BceB"/>
    <property type="match status" value="1"/>
</dbReference>
<dbReference type="PANTHER" id="PTHR46795:SF3">
    <property type="entry name" value="ABC TRANSPORTER PERMEASE"/>
    <property type="match status" value="1"/>
</dbReference>
<dbReference type="RefSeq" id="WP_060535406.1">
    <property type="nucleotide sequence ID" value="NZ_CP013023.1"/>
</dbReference>
<keyword evidence="4 6" id="KW-1133">Transmembrane helix</keyword>
<evidence type="ECO:0000256" key="6">
    <source>
        <dbReference type="PIRNR" id="PIRNR018968"/>
    </source>
</evidence>
<feature type="transmembrane region" description="Helical" evidence="6">
    <location>
        <begin position="18"/>
        <end position="38"/>
    </location>
</feature>
<name>A0A172ZI25_9BACL</name>
<keyword evidence="3 6" id="KW-0812">Transmembrane</keyword>
<evidence type="ECO:0000256" key="4">
    <source>
        <dbReference type="ARBA" id="ARBA00022989"/>
    </source>
</evidence>
<feature type="transmembrane region" description="Helical" evidence="6">
    <location>
        <begin position="147"/>
        <end position="170"/>
    </location>
</feature>
<evidence type="ECO:0000256" key="3">
    <source>
        <dbReference type="ARBA" id="ARBA00022692"/>
    </source>
</evidence>
<dbReference type="InterPro" id="IPR003838">
    <property type="entry name" value="ABC3_permease_C"/>
</dbReference>
<feature type="domain" description="ABC3 transporter permease C-terminal" evidence="7">
    <location>
        <begin position="61"/>
        <end position="175"/>
    </location>
</feature>
<reference evidence="8 9" key="2">
    <citation type="journal article" date="2016" name="Int. J. Syst. Evol. Microbiol.">
        <title>Paenibacillus bovis sp. nov., isolated from raw yak (Bos grunniens) milk.</title>
        <authorList>
            <person name="Gao C."/>
            <person name="Han J."/>
            <person name="Liu Z."/>
            <person name="Xu X."/>
            <person name="Hang F."/>
            <person name="Wu Z."/>
        </authorList>
    </citation>
    <scope>NUCLEOTIDE SEQUENCE [LARGE SCALE GENOMIC DNA]</scope>
    <source>
        <strain evidence="8 9">BD3526</strain>
    </source>
</reference>
<evidence type="ECO:0000313" key="8">
    <source>
        <dbReference type="EMBL" id="ANF97294.1"/>
    </source>
</evidence>
<evidence type="ECO:0000256" key="5">
    <source>
        <dbReference type="ARBA" id="ARBA00023136"/>
    </source>
</evidence>
<evidence type="ECO:0000259" key="7">
    <source>
        <dbReference type="Pfam" id="PF02687"/>
    </source>
</evidence>
<dbReference type="InterPro" id="IPR052536">
    <property type="entry name" value="ABC-4_Integral_Memb_Prot"/>
</dbReference>
<feature type="transmembrane region" description="Helical" evidence="6">
    <location>
        <begin position="58"/>
        <end position="80"/>
    </location>
</feature>
<keyword evidence="5 6" id="KW-0472">Membrane</keyword>
<proteinExistence type="inferred from homology"/>
<dbReference type="STRING" id="1616788.AR543_15650"/>
<organism evidence="8 9">
    <name type="scientific">Paenibacillus bovis</name>
    <dbReference type="NCBI Taxonomy" id="1616788"/>
    <lineage>
        <taxon>Bacteria</taxon>
        <taxon>Bacillati</taxon>
        <taxon>Bacillota</taxon>
        <taxon>Bacilli</taxon>
        <taxon>Bacillales</taxon>
        <taxon>Paenibacillaceae</taxon>
        <taxon>Paenibacillus</taxon>
    </lineage>
</organism>
<feature type="transmembrane region" description="Helical" evidence="6">
    <location>
        <begin position="236"/>
        <end position="258"/>
    </location>
</feature>
<evidence type="ECO:0000256" key="1">
    <source>
        <dbReference type="ARBA" id="ARBA00004651"/>
    </source>
</evidence>
<dbReference type="PANTHER" id="PTHR46795">
    <property type="entry name" value="ABC TRANSPORTER PERMEASE-RELATED-RELATED"/>
    <property type="match status" value="1"/>
</dbReference>
<dbReference type="OrthoDB" id="1705903at2"/>
<comment type="subcellular location">
    <subcellularLocation>
        <location evidence="1 6">Cell membrane</location>
        <topology evidence="1 6">Multi-pass membrane protein</topology>
    </subcellularLocation>
</comment>
<feature type="transmembrane region" description="Helical" evidence="6">
    <location>
        <begin position="290"/>
        <end position="312"/>
    </location>
</feature>
<feature type="transmembrane region" description="Helical" evidence="6">
    <location>
        <begin position="101"/>
        <end position="127"/>
    </location>
</feature>
<feature type="transmembrane region" description="Helical" evidence="6">
    <location>
        <begin position="199"/>
        <end position="216"/>
    </location>
</feature>
<dbReference type="Proteomes" id="UP000078148">
    <property type="component" value="Chromosome"/>
</dbReference>
<comment type="similarity">
    <text evidence="6">Belongs to the ABC-4 integral membrane protein family.</text>
</comment>
<dbReference type="Pfam" id="PF02687">
    <property type="entry name" value="FtsX"/>
    <property type="match status" value="1"/>
</dbReference>
<feature type="transmembrane region" description="Helical" evidence="6">
    <location>
        <begin position="524"/>
        <end position="546"/>
    </location>
</feature>
<sequence length="646" mass="71923">MTLLRLASRNLLNNFRSYFLYFASMVFSVLIYFTFVSLKYDSAIQQQTSGSLKIDSAFNGASIVLIIFVAIFIWYSNSFFTRKRKKEVGLYSLLGVRKKQIGWMLFYENFMMGVLALAAGIILGAFLSKFFVMLLMKVMGYEAIGHFVLSAPAVVNTGIVFLVLILLTSLHGYRLIYRFRLIELFQADQLGELAPRASLLRALLSLIMIGTGYALTLQNYMESVVWRQLGFLMTPLLILILVISGTYLLFNTLTVYLLRLIRSRKNYFWRGIHLVSIAQLLYRIRGNAVILTVITVLSATTLTAGGTAYSLYYQNDKNISLADPNSLMYLSQGSAADTTIGRLIDKSQGIHVRYHDTLSALQLTVDISSLPSLTTGAKQVFTVIPMSSYNRLADWQGDKDQLDLQSKQAVVLDAGYSEQFSPHYQGASLRLHAGKIKQDIQVTRLYSYNVLNSGTSGTTIVLPDTVFTALATQTAPVQMQIYGLDGDRQAARQLADTLKQHLPESSRLSSEAADYSAGMQAFGLLIFMSGFLGLVFLAATGSILYFKQLTEAHAEVDRYAVLLKIGVKRSEICKSVYQQLSFIFGLPLLAGMAHCAVALTGLFQLLSANVAIPVTICMVVYSTLYLVYYLFTGHQYYRIVTQSAAH</sequence>
<keyword evidence="6" id="KW-0813">Transport</keyword>
<dbReference type="GO" id="GO:0005886">
    <property type="term" value="C:plasma membrane"/>
    <property type="evidence" value="ECO:0007669"/>
    <property type="project" value="UniProtKB-SubCell"/>
</dbReference>
<keyword evidence="2 6" id="KW-1003">Cell membrane</keyword>
<dbReference type="AlphaFoldDB" id="A0A172ZI25"/>
<reference evidence="9" key="1">
    <citation type="submission" date="2015-10" db="EMBL/GenBank/DDBJ databases">
        <title>Genome of Paenibacillus bovis sp. nov.</title>
        <authorList>
            <person name="Wu Z."/>
            <person name="Gao C."/>
            <person name="Liu Z."/>
            <person name="Zheng H."/>
        </authorList>
    </citation>
    <scope>NUCLEOTIDE SEQUENCE [LARGE SCALE GENOMIC DNA]</scope>
    <source>
        <strain evidence="9">BD3526</strain>
    </source>
</reference>